<protein>
    <submittedName>
        <fullName evidence="2">Deaminase reductase</fullName>
    </submittedName>
</protein>
<dbReference type="GO" id="GO:0009231">
    <property type="term" value="P:riboflavin biosynthetic process"/>
    <property type="evidence" value="ECO:0007669"/>
    <property type="project" value="InterPro"/>
</dbReference>
<organism evidence="2 3">
    <name type="scientific">Primorskyibacter flagellatus</name>
    <dbReference type="NCBI Taxonomy" id="1387277"/>
    <lineage>
        <taxon>Bacteria</taxon>
        <taxon>Pseudomonadati</taxon>
        <taxon>Pseudomonadota</taxon>
        <taxon>Alphaproteobacteria</taxon>
        <taxon>Rhodobacterales</taxon>
        <taxon>Roseobacteraceae</taxon>
        <taxon>Primorskyibacter</taxon>
    </lineage>
</organism>
<dbReference type="Gene3D" id="3.40.430.10">
    <property type="entry name" value="Dihydrofolate Reductase, subunit A"/>
    <property type="match status" value="1"/>
</dbReference>
<dbReference type="SUPFAM" id="SSF53597">
    <property type="entry name" value="Dihydrofolate reductase-like"/>
    <property type="match status" value="1"/>
</dbReference>
<evidence type="ECO:0000313" key="3">
    <source>
        <dbReference type="Proteomes" id="UP000612855"/>
    </source>
</evidence>
<feature type="domain" description="Bacterial bifunctional deaminase-reductase C-terminal" evidence="1">
    <location>
        <begin position="8"/>
        <end position="167"/>
    </location>
</feature>
<dbReference type="Pfam" id="PF01872">
    <property type="entry name" value="RibD_C"/>
    <property type="match status" value="1"/>
</dbReference>
<reference evidence="3" key="1">
    <citation type="journal article" date="2019" name="Int. J. Syst. Evol. Microbiol.">
        <title>The Global Catalogue of Microorganisms (GCM) 10K type strain sequencing project: providing services to taxonomists for standard genome sequencing and annotation.</title>
        <authorList>
            <consortium name="The Broad Institute Genomics Platform"/>
            <consortium name="The Broad Institute Genome Sequencing Center for Infectious Disease"/>
            <person name="Wu L."/>
            <person name="Ma J."/>
        </authorList>
    </citation>
    <scope>NUCLEOTIDE SEQUENCE [LARGE SCALE GENOMIC DNA]</scope>
    <source>
        <strain evidence="3">CGMCC 1.12664</strain>
    </source>
</reference>
<dbReference type="Proteomes" id="UP000612855">
    <property type="component" value="Unassembled WGS sequence"/>
</dbReference>
<accession>A0A917EEB7</accession>
<keyword evidence="3" id="KW-1185">Reference proteome</keyword>
<dbReference type="GO" id="GO:0008703">
    <property type="term" value="F:5-amino-6-(5-phosphoribosylamino)uracil reductase activity"/>
    <property type="evidence" value="ECO:0007669"/>
    <property type="project" value="InterPro"/>
</dbReference>
<dbReference type="EMBL" id="BMFJ01000001">
    <property type="protein sequence ID" value="GGE25018.1"/>
    <property type="molecule type" value="Genomic_DNA"/>
</dbReference>
<name>A0A917EEB7_9RHOB</name>
<dbReference type="InterPro" id="IPR024072">
    <property type="entry name" value="DHFR-like_dom_sf"/>
</dbReference>
<proteinExistence type="predicted"/>
<dbReference type="PANTHER" id="PTHR38011:SF11">
    <property type="entry name" value="2,5-DIAMINO-6-RIBOSYLAMINO-4(3H)-PYRIMIDINONE 5'-PHOSPHATE REDUCTASE"/>
    <property type="match status" value="1"/>
</dbReference>
<comment type="caution">
    <text evidence="2">The sequence shown here is derived from an EMBL/GenBank/DDBJ whole genome shotgun (WGS) entry which is preliminary data.</text>
</comment>
<dbReference type="InterPro" id="IPR002734">
    <property type="entry name" value="RibDG_C"/>
</dbReference>
<gene>
    <name evidence="2" type="ORF">GCM10011360_11780</name>
</gene>
<dbReference type="AlphaFoldDB" id="A0A917EEB7"/>
<sequence length="175" mass="19087">MTTGHVYIATSLDGFIARPDGSIDWLTPFGEGEDDLGYADFMADKQAIFMGRGTYETVLTFGAWPYTLPVLVLSRSLTSLPDTLEGMAEVADLSPLAAMRMCTARGWDRVYVDGGALVQSFLRAGLIADMIVTRVPVLLGQGRPLFGPLKKDIVLTHEETRSLPRGLVQSRYSIA</sequence>
<evidence type="ECO:0000313" key="2">
    <source>
        <dbReference type="EMBL" id="GGE25018.1"/>
    </source>
</evidence>
<dbReference type="PANTHER" id="PTHR38011">
    <property type="entry name" value="DIHYDROFOLATE REDUCTASE FAMILY PROTEIN (AFU_ORTHOLOGUE AFUA_8G06820)"/>
    <property type="match status" value="1"/>
</dbReference>
<dbReference type="RefSeq" id="WP_188476731.1">
    <property type="nucleotide sequence ID" value="NZ_BMFJ01000001.1"/>
</dbReference>
<evidence type="ECO:0000259" key="1">
    <source>
        <dbReference type="Pfam" id="PF01872"/>
    </source>
</evidence>
<dbReference type="InterPro" id="IPR050765">
    <property type="entry name" value="Riboflavin_Biosynth_HTPR"/>
</dbReference>